<evidence type="ECO:0000313" key="2">
    <source>
        <dbReference type="Proteomes" id="UP000828390"/>
    </source>
</evidence>
<reference evidence="1" key="2">
    <citation type="submission" date="2020-11" db="EMBL/GenBank/DDBJ databases">
        <authorList>
            <person name="McCartney M.A."/>
            <person name="Auch B."/>
            <person name="Kono T."/>
            <person name="Mallez S."/>
            <person name="Becker A."/>
            <person name="Gohl D.M."/>
            <person name="Silverstein K.A.T."/>
            <person name="Koren S."/>
            <person name="Bechman K.B."/>
            <person name="Herman A."/>
            <person name="Abrahante J.E."/>
            <person name="Garbe J."/>
        </authorList>
    </citation>
    <scope>NUCLEOTIDE SEQUENCE</scope>
    <source>
        <strain evidence="1">Duluth1</strain>
        <tissue evidence="1">Whole animal</tissue>
    </source>
</reference>
<keyword evidence="2" id="KW-1185">Reference proteome</keyword>
<accession>A0A9D3YHG4</accession>
<reference evidence="1" key="1">
    <citation type="journal article" date="2019" name="bioRxiv">
        <title>The Genome of the Zebra Mussel, Dreissena polymorpha: A Resource for Invasive Species Research.</title>
        <authorList>
            <person name="McCartney M.A."/>
            <person name="Auch B."/>
            <person name="Kono T."/>
            <person name="Mallez S."/>
            <person name="Zhang Y."/>
            <person name="Obille A."/>
            <person name="Becker A."/>
            <person name="Abrahante J.E."/>
            <person name="Garbe J."/>
            <person name="Badalamenti J.P."/>
            <person name="Herman A."/>
            <person name="Mangelson H."/>
            <person name="Liachko I."/>
            <person name="Sullivan S."/>
            <person name="Sone E.D."/>
            <person name="Koren S."/>
            <person name="Silverstein K.A.T."/>
            <person name="Beckman K.B."/>
            <person name="Gohl D.M."/>
        </authorList>
    </citation>
    <scope>NUCLEOTIDE SEQUENCE</scope>
    <source>
        <strain evidence="1">Duluth1</strain>
        <tissue evidence="1">Whole animal</tissue>
    </source>
</reference>
<dbReference type="Proteomes" id="UP000828390">
    <property type="component" value="Unassembled WGS sequence"/>
</dbReference>
<evidence type="ECO:0000313" key="1">
    <source>
        <dbReference type="EMBL" id="KAH3699005.1"/>
    </source>
</evidence>
<gene>
    <name evidence="1" type="ORF">DPMN_073951</name>
</gene>
<protein>
    <submittedName>
        <fullName evidence="1">Uncharacterized protein</fullName>
    </submittedName>
</protein>
<comment type="caution">
    <text evidence="1">The sequence shown here is derived from an EMBL/GenBank/DDBJ whole genome shotgun (WGS) entry which is preliminary data.</text>
</comment>
<dbReference type="AlphaFoldDB" id="A0A9D3YHG4"/>
<proteinExistence type="predicted"/>
<name>A0A9D3YHG4_DREPO</name>
<sequence>MHTEWAPHTCCCLCAPSMVARLYGRGCCTLACRSWSRELSWKLTESSRCRNWRSGP</sequence>
<organism evidence="1 2">
    <name type="scientific">Dreissena polymorpha</name>
    <name type="common">Zebra mussel</name>
    <name type="synonym">Mytilus polymorpha</name>
    <dbReference type="NCBI Taxonomy" id="45954"/>
    <lineage>
        <taxon>Eukaryota</taxon>
        <taxon>Metazoa</taxon>
        <taxon>Spiralia</taxon>
        <taxon>Lophotrochozoa</taxon>
        <taxon>Mollusca</taxon>
        <taxon>Bivalvia</taxon>
        <taxon>Autobranchia</taxon>
        <taxon>Heteroconchia</taxon>
        <taxon>Euheterodonta</taxon>
        <taxon>Imparidentia</taxon>
        <taxon>Neoheterodontei</taxon>
        <taxon>Myida</taxon>
        <taxon>Dreissenoidea</taxon>
        <taxon>Dreissenidae</taxon>
        <taxon>Dreissena</taxon>
    </lineage>
</organism>
<dbReference type="EMBL" id="JAIWYP010000015">
    <property type="protein sequence ID" value="KAH3699005.1"/>
    <property type="molecule type" value="Genomic_DNA"/>
</dbReference>